<evidence type="ECO:0000256" key="3">
    <source>
        <dbReference type="ARBA" id="ARBA00022692"/>
    </source>
</evidence>
<feature type="transmembrane region" description="Helical" evidence="6">
    <location>
        <begin position="79"/>
        <end position="101"/>
    </location>
</feature>
<feature type="transmembrane region" description="Helical" evidence="6">
    <location>
        <begin position="239"/>
        <end position="257"/>
    </location>
</feature>
<organism evidence="7 8">
    <name type="scientific">Variimorphobacter saccharofermentans</name>
    <dbReference type="NCBI Taxonomy" id="2755051"/>
    <lineage>
        <taxon>Bacteria</taxon>
        <taxon>Bacillati</taxon>
        <taxon>Bacillota</taxon>
        <taxon>Clostridia</taxon>
        <taxon>Lachnospirales</taxon>
        <taxon>Lachnospiraceae</taxon>
        <taxon>Variimorphobacter</taxon>
    </lineage>
</organism>
<dbReference type="Pfam" id="PF02361">
    <property type="entry name" value="CbiQ"/>
    <property type="match status" value="1"/>
</dbReference>
<keyword evidence="5 6" id="KW-0472">Membrane</keyword>
<dbReference type="InterPro" id="IPR051611">
    <property type="entry name" value="ECF_transporter_component"/>
</dbReference>
<keyword evidence="4 6" id="KW-1133">Transmembrane helix</keyword>
<dbReference type="PANTHER" id="PTHR34857:SF2">
    <property type="entry name" value="SLL0384 PROTEIN"/>
    <property type="match status" value="1"/>
</dbReference>
<evidence type="ECO:0000256" key="6">
    <source>
        <dbReference type="SAM" id="Phobius"/>
    </source>
</evidence>
<comment type="subcellular location">
    <subcellularLocation>
        <location evidence="1">Cell membrane</location>
        <topology evidence="1">Multi-pass membrane protein</topology>
    </subcellularLocation>
</comment>
<feature type="transmembrane region" description="Helical" evidence="6">
    <location>
        <begin position="54"/>
        <end position="72"/>
    </location>
</feature>
<dbReference type="NCBIfam" id="TIGR02454">
    <property type="entry name" value="ECF_T_CbiQ"/>
    <property type="match status" value="1"/>
</dbReference>
<proteinExistence type="predicted"/>
<evidence type="ECO:0000256" key="4">
    <source>
        <dbReference type="ARBA" id="ARBA00022989"/>
    </source>
</evidence>
<evidence type="ECO:0000256" key="2">
    <source>
        <dbReference type="ARBA" id="ARBA00022475"/>
    </source>
</evidence>
<reference evidence="7 8" key="1">
    <citation type="submission" date="2020-07" db="EMBL/GenBank/DDBJ databases">
        <title>Characterization and genome sequencing of isolate MD1, a novel member within the family Lachnospiraceae.</title>
        <authorList>
            <person name="Rettenmaier R."/>
            <person name="Di Bello L."/>
            <person name="Zinser C."/>
            <person name="Scheitz K."/>
            <person name="Liebl W."/>
            <person name="Zverlov V."/>
        </authorList>
    </citation>
    <scope>NUCLEOTIDE SEQUENCE [LARGE SCALE GENOMIC DNA]</scope>
    <source>
        <strain evidence="7 8">MD1</strain>
    </source>
</reference>
<keyword evidence="3 6" id="KW-0812">Transmembrane</keyword>
<dbReference type="CDD" id="cd16914">
    <property type="entry name" value="EcfT"/>
    <property type="match status" value="1"/>
</dbReference>
<keyword evidence="2" id="KW-1003">Cell membrane</keyword>
<dbReference type="InterPro" id="IPR012809">
    <property type="entry name" value="ECF_CbiQ"/>
</dbReference>
<comment type="caution">
    <text evidence="7">The sequence shown here is derived from an EMBL/GenBank/DDBJ whole genome shotgun (WGS) entry which is preliminary data.</text>
</comment>
<evidence type="ECO:0000313" key="8">
    <source>
        <dbReference type="Proteomes" id="UP000574276"/>
    </source>
</evidence>
<dbReference type="Proteomes" id="UP000574276">
    <property type="component" value="Unassembled WGS sequence"/>
</dbReference>
<feature type="transmembrane region" description="Helical" evidence="6">
    <location>
        <begin position="113"/>
        <end position="134"/>
    </location>
</feature>
<feature type="transmembrane region" description="Helical" evidence="6">
    <location>
        <begin position="146"/>
        <end position="166"/>
    </location>
</feature>
<evidence type="ECO:0000256" key="5">
    <source>
        <dbReference type="ARBA" id="ARBA00023136"/>
    </source>
</evidence>
<dbReference type="RefSeq" id="WP_228352521.1">
    <property type="nucleotide sequence ID" value="NZ_JACEGA010000001.1"/>
</dbReference>
<sequence length="270" mass="30835">MSEMKKTFGQVTALEELAGLNSPFHRIQASAKIIVTVIYLVMVISWKQGEVSGLLPYILYPVIVTALAELPIRLLFRRLVVALPFTVLAGLSNLFLSREIVFSIGSIGITEGMMSFCSLLIKSLLTVMAVLLLIATTRMDDLSYALLRFHIPSIFVMQFMMMYRYLFVLMEEASVMYHAYILRAPREKGIKLKDMGPFIGQLVIRSIDRAERVYHAMKCRGFSGNITLSDNNRMSKMDWLYLLLVGGLFLFMRLINLSEWIGRMYFKILS</sequence>
<accession>A0A839K0W6</accession>
<dbReference type="PANTHER" id="PTHR34857">
    <property type="entry name" value="SLL0384 PROTEIN"/>
    <property type="match status" value="1"/>
</dbReference>
<protein>
    <submittedName>
        <fullName evidence="7">Cobalt ECF transporter T component CbiQ</fullName>
    </submittedName>
</protein>
<evidence type="ECO:0000313" key="7">
    <source>
        <dbReference type="EMBL" id="MBB2182832.1"/>
    </source>
</evidence>
<feature type="transmembrane region" description="Helical" evidence="6">
    <location>
        <begin position="29"/>
        <end position="48"/>
    </location>
</feature>
<dbReference type="AlphaFoldDB" id="A0A839K0W6"/>
<evidence type="ECO:0000256" key="1">
    <source>
        <dbReference type="ARBA" id="ARBA00004651"/>
    </source>
</evidence>
<dbReference type="GO" id="GO:0043190">
    <property type="term" value="C:ATP-binding cassette (ABC) transporter complex"/>
    <property type="evidence" value="ECO:0007669"/>
    <property type="project" value="InterPro"/>
</dbReference>
<name>A0A839K0W6_9FIRM</name>
<keyword evidence="8" id="KW-1185">Reference proteome</keyword>
<gene>
    <name evidence="7" type="primary">cbiQ</name>
    <name evidence="7" type="ORF">H0486_08080</name>
</gene>
<dbReference type="EMBL" id="JACEGA010000001">
    <property type="protein sequence ID" value="MBB2182832.1"/>
    <property type="molecule type" value="Genomic_DNA"/>
</dbReference>
<dbReference type="InterPro" id="IPR003339">
    <property type="entry name" value="ABC/ECF_trnsptr_transmembrane"/>
</dbReference>
<dbReference type="GO" id="GO:0006824">
    <property type="term" value="P:cobalt ion transport"/>
    <property type="evidence" value="ECO:0007669"/>
    <property type="project" value="InterPro"/>
</dbReference>